<keyword evidence="2" id="KW-1185">Reference proteome</keyword>
<name>A0A1Y4LMZ3_9FIRM</name>
<dbReference type="EMBL" id="NFKM01000018">
    <property type="protein sequence ID" value="OUP58064.1"/>
    <property type="molecule type" value="Genomic_DNA"/>
</dbReference>
<dbReference type="InterPro" id="IPR053747">
    <property type="entry name" value="Fluoresc_Recovery_Reg"/>
</dbReference>
<gene>
    <name evidence="1" type="ORF">B5F14_08385</name>
</gene>
<proteinExistence type="predicted"/>
<protein>
    <submittedName>
        <fullName evidence="1">Multidrug transporter</fullName>
    </submittedName>
</protein>
<dbReference type="Gene3D" id="6.10.140.1840">
    <property type="match status" value="1"/>
</dbReference>
<dbReference type="Proteomes" id="UP000195447">
    <property type="component" value="Unassembled WGS sequence"/>
</dbReference>
<organism evidence="1 2">
    <name type="scientific">Faecalitalea cylindroides</name>
    <dbReference type="NCBI Taxonomy" id="39483"/>
    <lineage>
        <taxon>Bacteria</taxon>
        <taxon>Bacillati</taxon>
        <taxon>Bacillota</taxon>
        <taxon>Erysipelotrichia</taxon>
        <taxon>Erysipelotrichales</taxon>
        <taxon>Erysipelotrichaceae</taxon>
        <taxon>Faecalitalea</taxon>
    </lineage>
</organism>
<comment type="caution">
    <text evidence="1">The sequence shown here is derived from an EMBL/GenBank/DDBJ whole genome shotgun (WGS) entry which is preliminary data.</text>
</comment>
<evidence type="ECO:0000313" key="2">
    <source>
        <dbReference type="Proteomes" id="UP000195447"/>
    </source>
</evidence>
<evidence type="ECO:0000313" key="1">
    <source>
        <dbReference type="EMBL" id="OUP58064.1"/>
    </source>
</evidence>
<reference evidence="2" key="1">
    <citation type="submission" date="2017-04" db="EMBL/GenBank/DDBJ databases">
        <title>Function of individual gut microbiota members based on whole genome sequencing of pure cultures obtained from chicken caecum.</title>
        <authorList>
            <person name="Medvecky M."/>
            <person name="Cejkova D."/>
            <person name="Polansky O."/>
            <person name="Karasova D."/>
            <person name="Kubasova T."/>
            <person name="Cizek A."/>
            <person name="Rychlik I."/>
        </authorList>
    </citation>
    <scope>NUCLEOTIDE SEQUENCE [LARGE SCALE GENOMIC DNA]</scope>
    <source>
        <strain evidence="2">An178</strain>
    </source>
</reference>
<dbReference type="RefSeq" id="WP_087158984.1">
    <property type="nucleotide sequence ID" value="NZ_NFKM01000018.1"/>
</dbReference>
<dbReference type="AlphaFoldDB" id="A0A1Y4LMZ3"/>
<accession>A0A1Y4LMZ3</accession>
<sequence>MYEVKESDWKIFRKRVTQWQEDYMKKLNKEYIEILSRDGSAAQNFWDLENRVFKDKRSVGVVIDMRRSRMLINILDLLKDHVINLEDLDEFSEELREAVTQITKR</sequence>